<dbReference type="KEGG" id="phu:Phum_PHUM191800"/>
<evidence type="ECO:0000313" key="4">
    <source>
        <dbReference type="Proteomes" id="UP000009046"/>
    </source>
</evidence>
<dbReference type="EMBL" id="DS235151">
    <property type="protein sequence ID" value="EEB12581.1"/>
    <property type="molecule type" value="Genomic_DNA"/>
</dbReference>
<reference evidence="2" key="2">
    <citation type="submission" date="2007-04" db="EMBL/GenBank/DDBJ databases">
        <title>The genome of the human body louse.</title>
        <authorList>
            <consortium name="The Human Body Louse Genome Consortium"/>
            <person name="Kirkness E."/>
            <person name="Walenz B."/>
            <person name="Hass B."/>
            <person name="Bruggner R."/>
            <person name="Strausberg R."/>
        </authorList>
    </citation>
    <scope>NUCLEOTIDE SEQUENCE</scope>
    <source>
        <strain evidence="2">USDA</strain>
    </source>
</reference>
<gene>
    <name evidence="3" type="primary">8240164</name>
    <name evidence="2" type="ORF">Phum_PHUM191800</name>
</gene>
<accession>E0VGS5</accession>
<reference evidence="3" key="3">
    <citation type="submission" date="2021-02" db="UniProtKB">
        <authorList>
            <consortium name="EnsemblMetazoa"/>
        </authorList>
    </citation>
    <scope>IDENTIFICATION</scope>
    <source>
        <strain evidence="3">USDA</strain>
    </source>
</reference>
<dbReference type="RefSeq" id="XP_002425319.1">
    <property type="nucleotide sequence ID" value="XM_002425274.1"/>
</dbReference>
<dbReference type="HOGENOM" id="CLU_1231211_0_0_1"/>
<dbReference type="AlphaFoldDB" id="E0VGS5"/>
<dbReference type="CTD" id="8240164"/>
<dbReference type="VEuPathDB" id="VectorBase:PHUM191800"/>
<evidence type="ECO:0000313" key="2">
    <source>
        <dbReference type="EMBL" id="EEB12581.1"/>
    </source>
</evidence>
<reference evidence="2" key="1">
    <citation type="submission" date="2007-04" db="EMBL/GenBank/DDBJ databases">
        <title>Annotation of Pediculus humanus corporis strain USDA.</title>
        <authorList>
            <person name="Kirkness E."/>
            <person name="Hannick L."/>
            <person name="Hass B."/>
            <person name="Bruggner R."/>
            <person name="Lawson D."/>
            <person name="Bidwell S."/>
            <person name="Joardar V."/>
            <person name="Caler E."/>
            <person name="Walenz B."/>
            <person name="Inman J."/>
            <person name="Schobel S."/>
            <person name="Galinsky K."/>
            <person name="Amedeo P."/>
            <person name="Strausberg R."/>
        </authorList>
    </citation>
    <scope>NUCLEOTIDE SEQUENCE</scope>
    <source>
        <strain evidence="2">USDA</strain>
    </source>
</reference>
<evidence type="ECO:0000256" key="1">
    <source>
        <dbReference type="SAM" id="Coils"/>
    </source>
</evidence>
<dbReference type="GeneID" id="8240164"/>
<sequence length="225" mass="26266">MDLDIKSYIDKYVEAETASEDSDLSSRSNASNGTTEVNHFLEGITKVKNLIHELENNFRETNNISNHLMLRCVLLRTENQNLIFKIDQKENLTQQLNKTRETLEEFQYESESNIENNLSSTANSYEALFLQEKLRCSKLMYEKLKLQNEIKNLQDKIRRHKINPCQINTTITTTTTTSNKKINNNNYNSNNNINNNSNCNYNYNHNNNNNVKNYIINKIIKESTV</sequence>
<keyword evidence="4" id="KW-1185">Reference proteome</keyword>
<dbReference type="EnsemblMetazoa" id="PHUM191800-RA">
    <property type="protein sequence ID" value="PHUM191800-PA"/>
    <property type="gene ID" value="PHUM191800"/>
</dbReference>
<feature type="coiled-coil region" evidence="1">
    <location>
        <begin position="136"/>
        <end position="163"/>
    </location>
</feature>
<organism>
    <name type="scientific">Pediculus humanus subsp. corporis</name>
    <name type="common">Body louse</name>
    <dbReference type="NCBI Taxonomy" id="121224"/>
    <lineage>
        <taxon>Eukaryota</taxon>
        <taxon>Metazoa</taxon>
        <taxon>Ecdysozoa</taxon>
        <taxon>Arthropoda</taxon>
        <taxon>Hexapoda</taxon>
        <taxon>Insecta</taxon>
        <taxon>Pterygota</taxon>
        <taxon>Neoptera</taxon>
        <taxon>Paraneoptera</taxon>
        <taxon>Psocodea</taxon>
        <taxon>Troctomorpha</taxon>
        <taxon>Phthiraptera</taxon>
        <taxon>Anoplura</taxon>
        <taxon>Pediculidae</taxon>
        <taxon>Pediculus</taxon>
    </lineage>
</organism>
<proteinExistence type="predicted"/>
<evidence type="ECO:0000313" key="3">
    <source>
        <dbReference type="EnsemblMetazoa" id="PHUM191800-PA"/>
    </source>
</evidence>
<keyword evidence="1" id="KW-0175">Coiled coil</keyword>
<name>E0VGS5_PEDHC</name>
<dbReference type="Proteomes" id="UP000009046">
    <property type="component" value="Unassembled WGS sequence"/>
</dbReference>
<dbReference type="InParanoid" id="E0VGS5"/>
<protein>
    <submittedName>
        <fullName evidence="2 3">Uncharacterized protein</fullName>
    </submittedName>
</protein>
<dbReference type="EMBL" id="AAZO01002227">
    <property type="status" value="NOT_ANNOTATED_CDS"/>
    <property type="molecule type" value="Genomic_DNA"/>
</dbReference>